<dbReference type="InterPro" id="IPR032710">
    <property type="entry name" value="NTF2-like_dom_sf"/>
</dbReference>
<sequence length="102" mass="10959">MLVSRLTDDLTWSMPPMPAWYRGRDAVADFAVTVPLTSCGEWRHPGPLDANGQPAVGPYLAGRAWSINVFTLRDERISAITSFLGAAHFAAFGLPATVAGLD</sequence>
<dbReference type="RefSeq" id="WP_307237924.1">
    <property type="nucleotide sequence ID" value="NZ_JAUSUZ010000001.1"/>
</dbReference>
<evidence type="ECO:0000313" key="2">
    <source>
        <dbReference type="Proteomes" id="UP001240236"/>
    </source>
</evidence>
<dbReference type="Proteomes" id="UP001240236">
    <property type="component" value="Unassembled WGS sequence"/>
</dbReference>
<keyword evidence="2" id="KW-1185">Reference proteome</keyword>
<dbReference type="AlphaFoldDB" id="A0AAE3VX84"/>
<accession>A0AAE3VX84</accession>
<proteinExistence type="predicted"/>
<dbReference type="EMBL" id="JAUSUZ010000001">
    <property type="protein sequence ID" value="MDQ0365396.1"/>
    <property type="molecule type" value="Genomic_DNA"/>
</dbReference>
<dbReference type="SUPFAM" id="SSF54427">
    <property type="entry name" value="NTF2-like"/>
    <property type="match status" value="1"/>
</dbReference>
<reference evidence="1 2" key="1">
    <citation type="submission" date="2023-07" db="EMBL/GenBank/DDBJ databases">
        <title>Sequencing the genomes of 1000 actinobacteria strains.</title>
        <authorList>
            <person name="Klenk H.-P."/>
        </authorList>
    </citation>
    <scope>NUCLEOTIDE SEQUENCE [LARGE SCALE GENOMIC DNA]</scope>
    <source>
        <strain evidence="1 2">DSM 44709</strain>
    </source>
</reference>
<name>A0AAE3VX84_9ACTN</name>
<comment type="caution">
    <text evidence="1">The sequence shown here is derived from an EMBL/GenBank/DDBJ whole genome shotgun (WGS) entry which is preliminary data.</text>
</comment>
<dbReference type="Gene3D" id="3.10.450.50">
    <property type="match status" value="1"/>
</dbReference>
<organism evidence="1 2">
    <name type="scientific">Catenuloplanes indicus</name>
    <dbReference type="NCBI Taxonomy" id="137267"/>
    <lineage>
        <taxon>Bacteria</taxon>
        <taxon>Bacillati</taxon>
        <taxon>Actinomycetota</taxon>
        <taxon>Actinomycetes</taxon>
        <taxon>Micromonosporales</taxon>
        <taxon>Micromonosporaceae</taxon>
        <taxon>Catenuloplanes</taxon>
    </lineage>
</organism>
<evidence type="ECO:0000313" key="1">
    <source>
        <dbReference type="EMBL" id="MDQ0365396.1"/>
    </source>
</evidence>
<protein>
    <recommendedName>
        <fullName evidence="3">SnoaL-like domain-containing protein</fullName>
    </recommendedName>
</protein>
<gene>
    <name evidence="1" type="ORF">J2S42_002065</name>
</gene>
<evidence type="ECO:0008006" key="3">
    <source>
        <dbReference type="Google" id="ProtNLM"/>
    </source>
</evidence>